<evidence type="ECO:0000313" key="3">
    <source>
        <dbReference type="Proteomes" id="UP000000238"/>
    </source>
</evidence>
<evidence type="ECO:0000256" key="1">
    <source>
        <dbReference type="SAM" id="MobiDB-lite"/>
    </source>
</evidence>
<protein>
    <submittedName>
        <fullName evidence="2">Uncharacterized protein</fullName>
    </submittedName>
</protein>
<name>Q2SDY6_HAHCH</name>
<dbReference type="AlphaFoldDB" id="Q2SDY6"/>
<proteinExistence type="predicted"/>
<dbReference type="Proteomes" id="UP000000238">
    <property type="component" value="Chromosome"/>
</dbReference>
<dbReference type="HOGENOM" id="CLU_3389711_0_0_6"/>
<reference evidence="2 3" key="1">
    <citation type="journal article" date="2005" name="Nucleic Acids Res.">
        <title>Genomic blueprint of Hahella chejuensis, a marine microbe producing an algicidal agent.</title>
        <authorList>
            <person name="Jeong H."/>
            <person name="Yim J.H."/>
            <person name="Lee C."/>
            <person name="Choi S.-H."/>
            <person name="Park Y.K."/>
            <person name="Yoon S.H."/>
            <person name="Hur C.-G."/>
            <person name="Kang H.-Y."/>
            <person name="Kim D."/>
            <person name="Lee H.H."/>
            <person name="Park K.H."/>
            <person name="Park S.-H."/>
            <person name="Park H.-S."/>
            <person name="Lee H.K."/>
            <person name="Oh T.K."/>
            <person name="Kim J.F."/>
        </authorList>
    </citation>
    <scope>NUCLEOTIDE SEQUENCE [LARGE SCALE GENOMIC DNA]</scope>
    <source>
        <strain evidence="2 3">KCTC 2396</strain>
    </source>
</reference>
<feature type="region of interest" description="Disordered" evidence="1">
    <location>
        <begin position="1"/>
        <end position="32"/>
    </location>
</feature>
<gene>
    <name evidence="2" type="ordered locus">HCH_04434</name>
</gene>
<feature type="compositionally biased region" description="Basic and acidic residues" evidence="1">
    <location>
        <begin position="23"/>
        <end position="32"/>
    </location>
</feature>
<evidence type="ECO:0000313" key="2">
    <source>
        <dbReference type="EMBL" id="ABC31138.1"/>
    </source>
</evidence>
<organism evidence="2 3">
    <name type="scientific">Hahella chejuensis (strain KCTC 2396)</name>
    <dbReference type="NCBI Taxonomy" id="349521"/>
    <lineage>
        <taxon>Bacteria</taxon>
        <taxon>Pseudomonadati</taxon>
        <taxon>Pseudomonadota</taxon>
        <taxon>Gammaproteobacteria</taxon>
        <taxon>Oceanospirillales</taxon>
        <taxon>Hahellaceae</taxon>
        <taxon>Hahella</taxon>
    </lineage>
</organism>
<sequence>MRMRVFQDQEFEDNSSSPQPTDSNEKFKLLQL</sequence>
<dbReference type="KEGG" id="hch:HCH_04434"/>
<dbReference type="EMBL" id="CP000155">
    <property type="protein sequence ID" value="ABC31138.1"/>
    <property type="molecule type" value="Genomic_DNA"/>
</dbReference>
<keyword evidence="3" id="KW-1185">Reference proteome</keyword>
<accession>Q2SDY6</accession>